<evidence type="ECO:0000313" key="3">
    <source>
        <dbReference type="Proteomes" id="UP000320390"/>
    </source>
</evidence>
<name>A0A518EKK3_9BACT</name>
<dbReference type="CDD" id="cd02042">
    <property type="entry name" value="ParAB_family"/>
    <property type="match status" value="1"/>
</dbReference>
<feature type="domain" description="AAA" evidence="1">
    <location>
        <begin position="29"/>
        <end position="186"/>
    </location>
</feature>
<gene>
    <name evidence="2" type="ORF">Poly30_01090</name>
</gene>
<keyword evidence="3" id="KW-1185">Reference proteome</keyword>
<dbReference type="GO" id="GO:0016787">
    <property type="term" value="F:hydrolase activity"/>
    <property type="evidence" value="ECO:0007669"/>
    <property type="project" value="UniProtKB-KW"/>
</dbReference>
<proteinExistence type="predicted"/>
<dbReference type="Proteomes" id="UP000320390">
    <property type="component" value="Chromosome"/>
</dbReference>
<evidence type="ECO:0000259" key="1">
    <source>
        <dbReference type="Pfam" id="PF13614"/>
    </source>
</evidence>
<dbReference type="SUPFAM" id="SSF52540">
    <property type="entry name" value="P-loop containing nucleoside triphosphate hydrolases"/>
    <property type="match status" value="1"/>
</dbReference>
<dbReference type="EC" id="3.6.-.-" evidence="2"/>
<dbReference type="AlphaFoldDB" id="A0A518EKK3"/>
<keyword evidence="2" id="KW-0378">Hydrolase</keyword>
<dbReference type="InterPro" id="IPR027417">
    <property type="entry name" value="P-loop_NTPase"/>
</dbReference>
<evidence type="ECO:0000313" key="2">
    <source>
        <dbReference type="EMBL" id="QDV04618.1"/>
    </source>
</evidence>
<sequence>MTSPINEYTDTHIIVNNSPDIAGRPVNTRTVMIGSQKGGVGKTTTTINLGAAFSERGKHVLVVDTDPVSSVAASLHLEVPDFCGLERAAAGNADAILRDVEPGLDVLPCSPTDFRSDVRIGGWIQQLGEQEFEDPYDLILVDSSPYTGPRSRDLLCSADELLLVIRAEPLSYRTLPSFLHDLRRLDNLDLGPNLRGIILTLPQGEPLGGRWENGLRNRFGSRMMPQAVPYDSVVGYSLAQGLPVVISDPESVPAQQYLELAAELEQRWDEEEANGVVPRSAA</sequence>
<dbReference type="PANTHER" id="PTHR13696:SF52">
    <property type="entry name" value="PARA FAMILY PROTEIN CT_582"/>
    <property type="match status" value="1"/>
</dbReference>
<dbReference type="EMBL" id="CP036434">
    <property type="protein sequence ID" value="QDV04618.1"/>
    <property type="molecule type" value="Genomic_DNA"/>
</dbReference>
<dbReference type="InterPro" id="IPR050678">
    <property type="entry name" value="DNA_Partitioning_ATPase"/>
</dbReference>
<dbReference type="PANTHER" id="PTHR13696">
    <property type="entry name" value="P-LOOP CONTAINING NUCLEOSIDE TRIPHOSPHATE HYDROLASE"/>
    <property type="match status" value="1"/>
</dbReference>
<reference evidence="2 3" key="1">
    <citation type="submission" date="2019-02" db="EMBL/GenBank/DDBJ databases">
        <title>Deep-cultivation of Planctomycetes and their phenomic and genomic characterization uncovers novel biology.</title>
        <authorList>
            <person name="Wiegand S."/>
            <person name="Jogler M."/>
            <person name="Boedeker C."/>
            <person name="Pinto D."/>
            <person name="Vollmers J."/>
            <person name="Rivas-Marin E."/>
            <person name="Kohn T."/>
            <person name="Peeters S.H."/>
            <person name="Heuer A."/>
            <person name="Rast P."/>
            <person name="Oberbeckmann S."/>
            <person name="Bunk B."/>
            <person name="Jeske O."/>
            <person name="Meyerdierks A."/>
            <person name="Storesund J.E."/>
            <person name="Kallscheuer N."/>
            <person name="Luecker S."/>
            <person name="Lage O.M."/>
            <person name="Pohl T."/>
            <person name="Merkel B.J."/>
            <person name="Hornburger P."/>
            <person name="Mueller R.-W."/>
            <person name="Bruemmer F."/>
            <person name="Labrenz M."/>
            <person name="Spormann A.M."/>
            <person name="Op den Camp H."/>
            <person name="Overmann J."/>
            <person name="Amann R."/>
            <person name="Jetten M.S.M."/>
            <person name="Mascher T."/>
            <person name="Medema M.H."/>
            <person name="Devos D.P."/>
            <person name="Kaster A.-K."/>
            <person name="Ovreas L."/>
            <person name="Rohde M."/>
            <person name="Galperin M.Y."/>
            <person name="Jogler C."/>
        </authorList>
    </citation>
    <scope>NUCLEOTIDE SEQUENCE [LARGE SCALE GENOMIC DNA]</scope>
    <source>
        <strain evidence="2 3">Poly30</strain>
    </source>
</reference>
<dbReference type="Pfam" id="PF13614">
    <property type="entry name" value="AAA_31"/>
    <property type="match status" value="1"/>
</dbReference>
<accession>A0A518EKK3</accession>
<protein>
    <submittedName>
        <fullName evidence="2">MinD/ParA/CobQ/CobA-like protein</fullName>
        <ecNumber evidence="2">3.6.-.-</ecNumber>
    </submittedName>
</protein>
<organism evidence="2 3">
    <name type="scientific">Saltatorellus ferox</name>
    <dbReference type="NCBI Taxonomy" id="2528018"/>
    <lineage>
        <taxon>Bacteria</taxon>
        <taxon>Pseudomonadati</taxon>
        <taxon>Planctomycetota</taxon>
        <taxon>Planctomycetia</taxon>
        <taxon>Planctomycetia incertae sedis</taxon>
        <taxon>Saltatorellus</taxon>
    </lineage>
</organism>
<dbReference type="Gene3D" id="3.40.50.300">
    <property type="entry name" value="P-loop containing nucleotide triphosphate hydrolases"/>
    <property type="match status" value="1"/>
</dbReference>
<dbReference type="InterPro" id="IPR025669">
    <property type="entry name" value="AAA_dom"/>
</dbReference>